<reference evidence="1 2" key="1">
    <citation type="submission" date="2019-08" db="EMBL/GenBank/DDBJ databases">
        <authorList>
            <person name="Alioto T."/>
            <person name="Alioto T."/>
            <person name="Gomez Garrido J."/>
        </authorList>
    </citation>
    <scope>NUCLEOTIDE SEQUENCE [LARGE SCALE GENOMIC DNA]</scope>
</reference>
<name>A0A5E4NDA8_9HEMI</name>
<protein>
    <submittedName>
        <fullName evidence="1">Uncharacterized protein</fullName>
    </submittedName>
</protein>
<keyword evidence="2" id="KW-1185">Reference proteome</keyword>
<organism evidence="1 2">
    <name type="scientific">Cinara cedri</name>
    <dbReference type="NCBI Taxonomy" id="506608"/>
    <lineage>
        <taxon>Eukaryota</taxon>
        <taxon>Metazoa</taxon>
        <taxon>Ecdysozoa</taxon>
        <taxon>Arthropoda</taxon>
        <taxon>Hexapoda</taxon>
        <taxon>Insecta</taxon>
        <taxon>Pterygota</taxon>
        <taxon>Neoptera</taxon>
        <taxon>Paraneoptera</taxon>
        <taxon>Hemiptera</taxon>
        <taxon>Sternorrhyncha</taxon>
        <taxon>Aphidomorpha</taxon>
        <taxon>Aphidoidea</taxon>
        <taxon>Aphididae</taxon>
        <taxon>Lachninae</taxon>
        <taxon>Cinara</taxon>
    </lineage>
</organism>
<sequence>MSNVESVSATPSKIDVPQSDLRLTKKSAINNDSAPFLPIPKIGNLRNTTTCVQKKVHTAEEPDKGNGSRGRCEDDLYSSVLAKILLRIT</sequence>
<evidence type="ECO:0000313" key="1">
    <source>
        <dbReference type="EMBL" id="VVC41116.1"/>
    </source>
</evidence>
<dbReference type="AlphaFoldDB" id="A0A5E4NDA8"/>
<proteinExistence type="predicted"/>
<dbReference type="Proteomes" id="UP000325440">
    <property type="component" value="Unassembled WGS sequence"/>
</dbReference>
<evidence type="ECO:0000313" key="2">
    <source>
        <dbReference type="Proteomes" id="UP000325440"/>
    </source>
</evidence>
<gene>
    <name evidence="1" type="ORF">CINCED_3A000809</name>
</gene>
<accession>A0A5E4NDA8</accession>
<dbReference type="EMBL" id="CABPRJ010001912">
    <property type="protein sequence ID" value="VVC41116.1"/>
    <property type="molecule type" value="Genomic_DNA"/>
</dbReference>